<gene>
    <name evidence="2" type="ORF">GCM10023329_24640</name>
</gene>
<name>A0ABP9A748_9ACTN</name>
<keyword evidence="3" id="KW-1185">Reference proteome</keyword>
<protein>
    <submittedName>
        <fullName evidence="2">Uncharacterized protein</fullName>
    </submittedName>
</protein>
<feature type="region of interest" description="Disordered" evidence="1">
    <location>
        <begin position="40"/>
        <end position="80"/>
    </location>
</feature>
<dbReference type="EMBL" id="BAABJV010000004">
    <property type="protein sequence ID" value="GAA4775161.1"/>
    <property type="molecule type" value="Genomic_DNA"/>
</dbReference>
<sequence>MFDKADMALFTGAVGPFPQAYGAIMNAQQAYATALVSDEFHNPGGHGDTAEAVWKGSTREARSPVSRPRRGSGRARCQGP</sequence>
<reference evidence="3" key="1">
    <citation type="journal article" date="2019" name="Int. J. Syst. Evol. Microbiol.">
        <title>The Global Catalogue of Microorganisms (GCM) 10K type strain sequencing project: providing services to taxonomists for standard genome sequencing and annotation.</title>
        <authorList>
            <consortium name="The Broad Institute Genomics Platform"/>
            <consortium name="The Broad Institute Genome Sequencing Center for Infectious Disease"/>
            <person name="Wu L."/>
            <person name="Ma J."/>
        </authorList>
    </citation>
    <scope>NUCLEOTIDE SEQUENCE [LARGE SCALE GENOMIC DNA]</scope>
    <source>
        <strain evidence="3">JCM 18324</strain>
    </source>
</reference>
<evidence type="ECO:0000313" key="3">
    <source>
        <dbReference type="Proteomes" id="UP001501147"/>
    </source>
</evidence>
<accession>A0ABP9A748</accession>
<dbReference type="Proteomes" id="UP001501147">
    <property type="component" value="Unassembled WGS sequence"/>
</dbReference>
<proteinExistence type="predicted"/>
<evidence type="ECO:0000313" key="2">
    <source>
        <dbReference type="EMBL" id="GAA4775161.1"/>
    </source>
</evidence>
<comment type="caution">
    <text evidence="2">The sequence shown here is derived from an EMBL/GenBank/DDBJ whole genome shotgun (WGS) entry which is preliminary data.</text>
</comment>
<evidence type="ECO:0000256" key="1">
    <source>
        <dbReference type="SAM" id="MobiDB-lite"/>
    </source>
</evidence>
<organism evidence="2 3">
    <name type="scientific">Streptomyces sanyensis</name>
    <dbReference type="NCBI Taxonomy" id="568869"/>
    <lineage>
        <taxon>Bacteria</taxon>
        <taxon>Bacillati</taxon>
        <taxon>Actinomycetota</taxon>
        <taxon>Actinomycetes</taxon>
        <taxon>Kitasatosporales</taxon>
        <taxon>Streptomycetaceae</taxon>
        <taxon>Streptomyces</taxon>
    </lineage>
</organism>